<keyword evidence="2" id="KW-1185">Reference proteome</keyword>
<accession>A0A8J6MDX5</accession>
<evidence type="ECO:0000313" key="2">
    <source>
        <dbReference type="Proteomes" id="UP000628736"/>
    </source>
</evidence>
<dbReference type="RefSeq" id="WP_186853452.1">
    <property type="nucleotide sequence ID" value="NZ_JACOPO010000014.1"/>
</dbReference>
<name>A0A8J6MDX5_9FIRM</name>
<dbReference type="EMBL" id="JACOPO010000014">
    <property type="protein sequence ID" value="MBC5723756.1"/>
    <property type="molecule type" value="Genomic_DNA"/>
</dbReference>
<dbReference type="SUPFAM" id="SSF46689">
    <property type="entry name" value="Homeodomain-like"/>
    <property type="match status" value="1"/>
</dbReference>
<organism evidence="1 2">
    <name type="scientific">Flintibacter hominis</name>
    <dbReference type="NCBI Taxonomy" id="2763048"/>
    <lineage>
        <taxon>Bacteria</taxon>
        <taxon>Bacillati</taxon>
        <taxon>Bacillota</taxon>
        <taxon>Clostridia</taxon>
        <taxon>Eubacteriales</taxon>
        <taxon>Flintibacter</taxon>
    </lineage>
</organism>
<gene>
    <name evidence="1" type="ORF">H8S11_13190</name>
</gene>
<dbReference type="AlphaFoldDB" id="A0A8J6MDX5"/>
<reference evidence="1" key="1">
    <citation type="submission" date="2020-08" db="EMBL/GenBank/DDBJ databases">
        <title>Genome public.</title>
        <authorList>
            <person name="Liu C."/>
            <person name="Sun Q."/>
        </authorList>
    </citation>
    <scope>NUCLEOTIDE SEQUENCE</scope>
    <source>
        <strain evidence="1">NSJ-23</strain>
    </source>
</reference>
<protein>
    <submittedName>
        <fullName evidence="1">Helix-turn-helix domain-containing protein</fullName>
    </submittedName>
</protein>
<sequence>MAKGKYQRWLEPDGLLLLEGWARDGLTDEQIAHNMGITAKTLYEWKNAHSEICEALKKGKEVVDYQVENALLASALDGNTTAQIFWLKNRRPDRWRDKPIEKTSEDMEVKVVIDV</sequence>
<evidence type="ECO:0000313" key="1">
    <source>
        <dbReference type="EMBL" id="MBC5723756.1"/>
    </source>
</evidence>
<dbReference type="Gene3D" id="1.10.10.60">
    <property type="entry name" value="Homeodomain-like"/>
    <property type="match status" value="1"/>
</dbReference>
<proteinExistence type="predicted"/>
<dbReference type="Proteomes" id="UP000628736">
    <property type="component" value="Unassembled WGS sequence"/>
</dbReference>
<dbReference type="InterPro" id="IPR009057">
    <property type="entry name" value="Homeodomain-like_sf"/>
</dbReference>
<comment type="caution">
    <text evidence="1">The sequence shown here is derived from an EMBL/GenBank/DDBJ whole genome shotgun (WGS) entry which is preliminary data.</text>
</comment>